<protein>
    <submittedName>
        <fullName evidence="2">Uncharacterized protein</fullName>
    </submittedName>
</protein>
<evidence type="ECO:0000256" key="1">
    <source>
        <dbReference type="SAM" id="Phobius"/>
    </source>
</evidence>
<gene>
    <name evidence="2" type="ORF">CYNAS_LOCUS17599</name>
</gene>
<dbReference type="PANTHER" id="PTHR31389:SF4">
    <property type="entry name" value="LD39211P"/>
    <property type="match status" value="1"/>
</dbReference>
<accession>A0AA36MB89</accession>
<comment type="caution">
    <text evidence="2">The sequence shown here is derived from an EMBL/GenBank/DDBJ whole genome shotgun (WGS) entry which is preliminary data.</text>
</comment>
<organism evidence="2 3">
    <name type="scientific">Cylicocyclus nassatus</name>
    <name type="common">Nematode worm</name>
    <dbReference type="NCBI Taxonomy" id="53992"/>
    <lineage>
        <taxon>Eukaryota</taxon>
        <taxon>Metazoa</taxon>
        <taxon>Ecdysozoa</taxon>
        <taxon>Nematoda</taxon>
        <taxon>Chromadorea</taxon>
        <taxon>Rhabditida</taxon>
        <taxon>Rhabditina</taxon>
        <taxon>Rhabditomorpha</taxon>
        <taxon>Strongyloidea</taxon>
        <taxon>Strongylidae</taxon>
        <taxon>Cylicocyclus</taxon>
    </lineage>
</organism>
<dbReference type="Proteomes" id="UP001176961">
    <property type="component" value="Unassembled WGS sequence"/>
</dbReference>
<sequence>MCSEKVSQRLTWGCSAVFAYLFILLFFRMYPTTFVSVEEDFVYDIIRNDCACQHENVIYDFCYRLPTNTSIKGRRFDCKYIAHLQNLGLLSNQSTVNFQNYYMPAPRFVTAISENHFEEGLTLIANIRKIWKTEWIIVYDLGLNNKSAADVQSKCFVKLRKFPFELYPDYVAKLKEYRWKPILIAMTLKEFGAVWYMDASVRWFKDDRDTFYSEVTCGNIGWLERFGYFDSLFISFGAELV</sequence>
<keyword evidence="1" id="KW-0472">Membrane</keyword>
<evidence type="ECO:0000313" key="3">
    <source>
        <dbReference type="Proteomes" id="UP001176961"/>
    </source>
</evidence>
<dbReference type="EMBL" id="CATQJL010000316">
    <property type="protein sequence ID" value="CAJ0605616.1"/>
    <property type="molecule type" value="Genomic_DNA"/>
</dbReference>
<dbReference type="AlphaFoldDB" id="A0AA36MB89"/>
<reference evidence="2" key="1">
    <citation type="submission" date="2023-07" db="EMBL/GenBank/DDBJ databases">
        <authorList>
            <consortium name="CYATHOMIX"/>
        </authorList>
    </citation>
    <scope>NUCLEOTIDE SEQUENCE</scope>
    <source>
        <strain evidence="2">N/A</strain>
    </source>
</reference>
<dbReference type="PANTHER" id="PTHR31389">
    <property type="entry name" value="LD39211P"/>
    <property type="match status" value="1"/>
</dbReference>
<evidence type="ECO:0000313" key="2">
    <source>
        <dbReference type="EMBL" id="CAJ0605616.1"/>
    </source>
</evidence>
<keyword evidence="3" id="KW-1185">Reference proteome</keyword>
<proteinExistence type="predicted"/>
<keyword evidence="1" id="KW-0812">Transmembrane</keyword>
<dbReference type="Pfam" id="PF07801">
    <property type="entry name" value="DUF1647"/>
    <property type="match status" value="1"/>
</dbReference>
<dbReference type="InterPro" id="IPR012444">
    <property type="entry name" value="DUF1647"/>
</dbReference>
<feature type="transmembrane region" description="Helical" evidence="1">
    <location>
        <begin position="12"/>
        <end position="30"/>
    </location>
</feature>
<keyword evidence="1" id="KW-1133">Transmembrane helix</keyword>
<name>A0AA36MB89_CYLNA</name>